<gene>
    <name evidence="2" type="ORF">SAMN04488503_2120</name>
</gene>
<evidence type="ECO:0000313" key="2">
    <source>
        <dbReference type="EMBL" id="SNR97262.1"/>
    </source>
</evidence>
<organism evidence="2 3">
    <name type="scientific">Humidesulfovibrio mexicanus</name>
    <dbReference type="NCBI Taxonomy" id="147047"/>
    <lineage>
        <taxon>Bacteria</taxon>
        <taxon>Pseudomonadati</taxon>
        <taxon>Thermodesulfobacteriota</taxon>
        <taxon>Desulfovibrionia</taxon>
        <taxon>Desulfovibrionales</taxon>
        <taxon>Desulfovibrionaceae</taxon>
        <taxon>Humidesulfovibrio</taxon>
    </lineage>
</organism>
<evidence type="ECO:0008006" key="4">
    <source>
        <dbReference type="Google" id="ProtNLM"/>
    </source>
</evidence>
<evidence type="ECO:0000313" key="3">
    <source>
        <dbReference type="Proteomes" id="UP000198324"/>
    </source>
</evidence>
<dbReference type="EMBL" id="FZOC01000004">
    <property type="protein sequence ID" value="SNR97262.1"/>
    <property type="molecule type" value="Genomic_DNA"/>
</dbReference>
<accession>A0A239APP0</accession>
<reference evidence="2 3" key="1">
    <citation type="submission" date="2017-06" db="EMBL/GenBank/DDBJ databases">
        <authorList>
            <person name="Kim H.J."/>
            <person name="Triplett B.A."/>
        </authorList>
    </citation>
    <scope>NUCLEOTIDE SEQUENCE [LARGE SCALE GENOMIC DNA]</scope>
    <source>
        <strain evidence="2 3">DSM 13116</strain>
    </source>
</reference>
<dbReference type="AlphaFoldDB" id="A0A239APP0"/>
<keyword evidence="1" id="KW-0732">Signal</keyword>
<name>A0A239APP0_9BACT</name>
<evidence type="ECO:0000256" key="1">
    <source>
        <dbReference type="SAM" id="SignalP"/>
    </source>
</evidence>
<keyword evidence="3" id="KW-1185">Reference proteome</keyword>
<proteinExistence type="predicted"/>
<feature type="chain" id="PRO_5012624705" description="Lysozyme inhibitor LprI N-terminal domain-containing protein" evidence="1">
    <location>
        <begin position="24"/>
        <end position="303"/>
    </location>
</feature>
<sequence length="303" mass="32784">MKNGLCSICACAASVLLFGLAHAAEAQLETEHLRVQDTTCSLGEQRLSDFAERAEASLGAVLALWGLDAQVSSQGKIRVLYDEPLRGQCTATFFQPGGRVPGGARSLRVFGCAEAPLMLAHKLTSALMPQPDKLLRNMAGALSEQRVGDPMSFPACGQDVDDWVRAAVRSGTRIPLAELGPGHASWGMRDEGGGRLRSFDRQRQLRAYAEAASFAKYLADTYGLEALKRLQRLSHTSGARPWREALGADLDELEARWLDSLREGSAGREERVGRLVRVLNAGVGDPCERARREGPTPPPRPAP</sequence>
<dbReference type="OrthoDB" id="1522169at2"/>
<dbReference type="RefSeq" id="WP_089274345.1">
    <property type="nucleotide sequence ID" value="NZ_FZOC01000004.1"/>
</dbReference>
<dbReference type="Proteomes" id="UP000198324">
    <property type="component" value="Unassembled WGS sequence"/>
</dbReference>
<feature type="signal peptide" evidence="1">
    <location>
        <begin position="1"/>
        <end position="23"/>
    </location>
</feature>
<protein>
    <recommendedName>
        <fullName evidence="4">Lysozyme inhibitor LprI N-terminal domain-containing protein</fullName>
    </recommendedName>
</protein>